<dbReference type="STRING" id="642492.Clole_1640"/>
<feature type="domain" description="Glycoside hydrolase family 2 catalytic" evidence="5">
    <location>
        <begin position="277"/>
        <end position="422"/>
    </location>
</feature>
<dbReference type="EMBL" id="CP002582">
    <property type="protein sequence ID" value="ADZ83365.1"/>
    <property type="molecule type" value="Genomic_DNA"/>
</dbReference>
<dbReference type="KEGG" id="cle:Clole_1640"/>
<protein>
    <submittedName>
        <fullName evidence="7">Glycoside hydrolase family 2 sugar binding protein</fullName>
    </submittedName>
</protein>
<evidence type="ECO:0000259" key="5">
    <source>
        <dbReference type="Pfam" id="PF02836"/>
    </source>
</evidence>
<dbReference type="InterPro" id="IPR006102">
    <property type="entry name" value="Ig-like_GH2"/>
</dbReference>
<dbReference type="Pfam" id="PF00703">
    <property type="entry name" value="Glyco_hydro_2"/>
    <property type="match status" value="1"/>
</dbReference>
<dbReference type="eggNOG" id="COG3250">
    <property type="taxonomic scope" value="Bacteria"/>
</dbReference>
<keyword evidence="2 7" id="KW-0378">Hydrolase</keyword>
<name>F2JLH4_CELLD</name>
<dbReference type="SUPFAM" id="SSF49785">
    <property type="entry name" value="Galactose-binding domain-like"/>
    <property type="match status" value="1"/>
</dbReference>
<dbReference type="InterPro" id="IPR017853">
    <property type="entry name" value="GH"/>
</dbReference>
<dbReference type="InterPro" id="IPR008979">
    <property type="entry name" value="Galactose-bd-like_sf"/>
</dbReference>
<evidence type="ECO:0000256" key="2">
    <source>
        <dbReference type="ARBA" id="ARBA00022801"/>
    </source>
</evidence>
<evidence type="ECO:0000259" key="4">
    <source>
        <dbReference type="Pfam" id="PF00703"/>
    </source>
</evidence>
<dbReference type="Proteomes" id="UP000008467">
    <property type="component" value="Chromosome"/>
</dbReference>
<dbReference type="PANTHER" id="PTHR42732">
    <property type="entry name" value="BETA-GALACTOSIDASE"/>
    <property type="match status" value="1"/>
</dbReference>
<comment type="similarity">
    <text evidence="1">Belongs to the glycosyl hydrolase 2 family.</text>
</comment>
<evidence type="ECO:0000313" key="7">
    <source>
        <dbReference type="EMBL" id="ADZ83365.1"/>
    </source>
</evidence>
<evidence type="ECO:0000256" key="1">
    <source>
        <dbReference type="ARBA" id="ARBA00007401"/>
    </source>
</evidence>
<dbReference type="InterPro" id="IPR051913">
    <property type="entry name" value="GH2_Domain-Containing"/>
</dbReference>
<dbReference type="SUPFAM" id="SSF49303">
    <property type="entry name" value="beta-Galactosidase/glucuronidase domain"/>
    <property type="match status" value="1"/>
</dbReference>
<feature type="domain" description="Glycoside hydrolase family 2 immunoglobulin-like beta-sandwich" evidence="4">
    <location>
        <begin position="169"/>
        <end position="272"/>
    </location>
</feature>
<evidence type="ECO:0000313" key="8">
    <source>
        <dbReference type="Proteomes" id="UP000008467"/>
    </source>
</evidence>
<evidence type="ECO:0000259" key="6">
    <source>
        <dbReference type="Pfam" id="PF02837"/>
    </source>
</evidence>
<organism evidence="7 8">
    <name type="scientific">Cellulosilyticum lentocellum (strain ATCC 49066 / DSM 5427 / NCIMB 11756 / RHM5)</name>
    <name type="common">Clostridium lentocellum</name>
    <dbReference type="NCBI Taxonomy" id="642492"/>
    <lineage>
        <taxon>Bacteria</taxon>
        <taxon>Bacillati</taxon>
        <taxon>Bacillota</taxon>
        <taxon>Clostridia</taxon>
        <taxon>Lachnospirales</taxon>
        <taxon>Cellulosilyticaceae</taxon>
        <taxon>Cellulosilyticum</taxon>
    </lineage>
</organism>
<dbReference type="Pfam" id="PF02836">
    <property type="entry name" value="Glyco_hydro_2_C"/>
    <property type="match status" value="1"/>
</dbReference>
<dbReference type="Gene3D" id="2.60.40.10">
    <property type="entry name" value="Immunoglobulins"/>
    <property type="match status" value="1"/>
</dbReference>
<proteinExistence type="inferred from homology"/>
<dbReference type="InterPro" id="IPR006104">
    <property type="entry name" value="Glyco_hydro_2_N"/>
</dbReference>
<dbReference type="RefSeq" id="WP_013656662.1">
    <property type="nucleotide sequence ID" value="NC_015275.1"/>
</dbReference>
<keyword evidence="8" id="KW-1185">Reference proteome</keyword>
<accession>F2JLH4</accession>
<dbReference type="Gene3D" id="2.60.120.260">
    <property type="entry name" value="Galactose-binding domain-like"/>
    <property type="match status" value="1"/>
</dbReference>
<reference evidence="7 8" key="1">
    <citation type="journal article" date="2011" name="J. Bacteriol.">
        <title>Complete genome sequence of the cellulose-degrading bacterium Cellulosilyticum lentocellum.</title>
        <authorList>
            <consortium name="US DOE Joint Genome Institute"/>
            <person name="Miller D.A."/>
            <person name="Suen G."/>
            <person name="Bruce D."/>
            <person name="Copeland A."/>
            <person name="Cheng J.F."/>
            <person name="Detter C."/>
            <person name="Goodwin L.A."/>
            <person name="Han C.S."/>
            <person name="Hauser L.J."/>
            <person name="Land M.L."/>
            <person name="Lapidus A."/>
            <person name="Lucas S."/>
            <person name="Meincke L."/>
            <person name="Pitluck S."/>
            <person name="Tapia R."/>
            <person name="Teshima H."/>
            <person name="Woyke T."/>
            <person name="Fox B.G."/>
            <person name="Angert E.R."/>
            <person name="Currie C.R."/>
        </authorList>
    </citation>
    <scope>NUCLEOTIDE SEQUENCE [LARGE SCALE GENOMIC DNA]</scope>
    <source>
        <strain evidence="8">ATCC 49066 / DSM 5427 / NCIMB 11756 / RHM5</strain>
    </source>
</reference>
<dbReference type="Gene3D" id="3.20.20.80">
    <property type="entry name" value="Glycosidases"/>
    <property type="match status" value="1"/>
</dbReference>
<feature type="domain" description="Glycosyl hydrolases family 2 sugar binding" evidence="6">
    <location>
        <begin position="7"/>
        <end position="163"/>
    </location>
</feature>
<dbReference type="SUPFAM" id="SSF51445">
    <property type="entry name" value="(Trans)glycosidases"/>
    <property type="match status" value="1"/>
</dbReference>
<evidence type="ECO:0000256" key="3">
    <source>
        <dbReference type="ARBA" id="ARBA00023295"/>
    </source>
</evidence>
<dbReference type="AlphaFoldDB" id="F2JLH4"/>
<dbReference type="InterPro" id="IPR036156">
    <property type="entry name" value="Beta-gal/glucu_dom_sf"/>
</dbReference>
<dbReference type="GO" id="GO:0004553">
    <property type="term" value="F:hydrolase activity, hydrolyzing O-glycosyl compounds"/>
    <property type="evidence" value="ECO:0007669"/>
    <property type="project" value="InterPro"/>
</dbReference>
<dbReference type="GO" id="GO:0005975">
    <property type="term" value="P:carbohydrate metabolic process"/>
    <property type="evidence" value="ECO:0007669"/>
    <property type="project" value="InterPro"/>
</dbReference>
<sequence length="935" mass="108077">MLEKIDLKGKWQFELDQQMKGIDECYFSRNLKDEMILPTTTSEAKKGEYKLEENMGYLTDPYLFEGYAWYAKEIIIPKQYLNKTIKLTLERTRISHVWIDDQYVGNCNSLCSKHIYELSKYIIRTHHKITIMTDNTAYPTKGGHMTSPDTQTNWNGITGEISLIIYDDVYLSNVKLYTDIHTKSVRIKGDLKIKDTLKHNNEMVLCAYVIDEKETFEKQKMQIKDERLDWLYYLGEKAILWSEYTPKVYSLVIEIEKQGECIDRSEYPFGLREFKAEKNRFTINGNDTFLRGKHDGLIFPLTGYAPTDVESWLQIMQTAKLYGINHYRFHTCCPPKAAFTAADQLGIYMEPELPFWGTITSPLDEQHDEEMHQYLVNEGYRILDEFGDHPSFVMMSLGNELWGNKEVLNAILGAYKNYDNRHLYTQGCNNFQFSPCILENDDFFCGVRFSEDRLFRGSYAMCDAPQGHIQVQPPSTTHCYDDKIRPTMGVFHSKNKEGSIEIQYGTGIKTVNLIESEELIPNVPVIAHEIGQYEVFPNFKEIQKYKGVLEPRNLQVFEKRLSKSGMLHRADAYFKASGKLAAACYKNEIETAFRSHELAGFQILDLQDFTGQGTALVGMLDAFMESKELITPEKWKSFCSDAVLMAKFPSYVCELNEVFKSTIEIAYFRPEIVHDARLKIKLLSQEEEFYTEIVTVGDIAAGHTVLYELAIQFPNTLEPRAITLTIEINNTDIQNSYTLWVYPSLMEEINNEDEIVTTSLEKACEALQVGKRVLYLPEIKNNTHSIEGTYCTNFWNYPMFRSISESVGKPVPIGTMGLLIDYKHPALKYFPSEFYTTPQWFDIVCRSNSTILDGIISAPIVQTIDNFERNHMLGLIFEVKIGEGKLLVCTAELDYLQDSISAKWLYYSLKKYVSTETFEPKEKMALEVFKRLYQK</sequence>
<dbReference type="HOGENOM" id="CLU_009735_0_0_9"/>
<gene>
    <name evidence="7" type="ordered locus">Clole_1640</name>
</gene>
<dbReference type="InterPro" id="IPR013783">
    <property type="entry name" value="Ig-like_fold"/>
</dbReference>
<dbReference type="Pfam" id="PF02837">
    <property type="entry name" value="Glyco_hydro_2_N"/>
    <property type="match status" value="1"/>
</dbReference>
<dbReference type="InterPro" id="IPR006103">
    <property type="entry name" value="Glyco_hydro_2_cat"/>
</dbReference>
<keyword evidence="3" id="KW-0326">Glycosidase</keyword>
<dbReference type="PANTHER" id="PTHR42732:SF1">
    <property type="entry name" value="BETA-MANNOSIDASE"/>
    <property type="match status" value="1"/>
</dbReference>